<comment type="function">
    <text evidence="6">May play a role in fatty acid biosynthesis and insulin sensitivity.</text>
</comment>
<keyword evidence="9" id="KW-1185">Reference proteome</keyword>
<keyword evidence="5" id="KW-0496">Mitochondrion</keyword>
<evidence type="ECO:0000256" key="4">
    <source>
        <dbReference type="ARBA" id="ARBA00023098"/>
    </source>
</evidence>
<protein>
    <recommendedName>
        <fullName evidence="7">Enoyl-CoA hydratase domain-containing protein 3, mitochondrial</fullName>
    </recommendedName>
</protein>
<keyword evidence="4" id="KW-0443">Lipid metabolism</keyword>
<evidence type="ECO:0000256" key="6">
    <source>
        <dbReference type="ARBA" id="ARBA00037410"/>
    </source>
</evidence>
<reference evidence="8 9" key="1">
    <citation type="journal article" date="2019" name="PLoS Genet.">
        <title>Convergent evolution of linked mating-type loci in basidiomycete fungi.</title>
        <authorList>
            <person name="Sun S."/>
            <person name="Coelho M.A."/>
            <person name="Heitman J."/>
            <person name="Nowrousian M."/>
        </authorList>
    </citation>
    <scope>NUCLEOTIDE SEQUENCE [LARGE SCALE GENOMIC DNA]</scope>
    <source>
        <strain evidence="8 9">CBS 4282</strain>
    </source>
</reference>
<dbReference type="EMBL" id="QKWK01000009">
    <property type="protein sequence ID" value="TXT07303.1"/>
    <property type="molecule type" value="Genomic_DNA"/>
</dbReference>
<name>A0A7D8Z1F3_VANHU</name>
<keyword evidence="3" id="KW-0809">Transit peptide</keyword>
<evidence type="ECO:0000256" key="5">
    <source>
        <dbReference type="ARBA" id="ARBA00023128"/>
    </source>
</evidence>
<comment type="caution">
    <text evidence="8">The sequence shown here is derived from an EMBL/GenBank/DDBJ whole genome shotgun (WGS) entry which is preliminary data.</text>
</comment>
<dbReference type="InterPro" id="IPR052377">
    <property type="entry name" value="Mitochondrial_ECH-domain"/>
</dbReference>
<dbReference type="GO" id="GO:0016836">
    <property type="term" value="F:hydro-lyase activity"/>
    <property type="evidence" value="ECO:0007669"/>
    <property type="project" value="TreeGrafter"/>
</dbReference>
<organism evidence="8 9">
    <name type="scientific">Vanrija humicola</name>
    <name type="common">Yeast</name>
    <name type="synonym">Cryptococcus humicola</name>
    <dbReference type="NCBI Taxonomy" id="5417"/>
    <lineage>
        <taxon>Eukaryota</taxon>
        <taxon>Fungi</taxon>
        <taxon>Dikarya</taxon>
        <taxon>Basidiomycota</taxon>
        <taxon>Agaricomycotina</taxon>
        <taxon>Tremellomycetes</taxon>
        <taxon>Trichosporonales</taxon>
        <taxon>Trichosporonaceae</taxon>
        <taxon>Vanrija</taxon>
    </lineage>
</organism>
<sequence>MPLPVLPAKAAYITLNNAAKRNALSLATLRSLHAQLSSALTGPDGTLHVLPPFRPEILSELEAGAPQHAWLYDADAYAAARLPSALVLRSEGPVFSSGHDLKEMAQLPREGVKETFALCADVMRLIRQSPVPVVCGVQGLATAAGLQLALTADYTIAGASTPLKLPGATIGLPCASPSTAVSRRFGNAATYRMLLTADTVHARDFPDAIDVVHPPPEAVGSGLPDVVAEAEAAAFEARVAAPTAMGKWAFWTQAGLRGDAPGEGGGDGYGEAVEWAGRIMAFLARQADAREGMQAFLDKRKPEWKT</sequence>
<dbReference type="GO" id="GO:0006631">
    <property type="term" value="P:fatty acid metabolic process"/>
    <property type="evidence" value="ECO:0007669"/>
    <property type="project" value="UniProtKB-KW"/>
</dbReference>
<dbReference type="PANTHER" id="PTHR43602">
    <property type="match status" value="1"/>
</dbReference>
<dbReference type="InterPro" id="IPR001753">
    <property type="entry name" value="Enoyl-CoA_hydra/iso"/>
</dbReference>
<comment type="subcellular location">
    <subcellularLocation>
        <location evidence="1">Mitochondrion</location>
    </subcellularLocation>
</comment>
<proteinExistence type="predicted"/>
<dbReference type="SUPFAM" id="SSF52096">
    <property type="entry name" value="ClpP/crotonase"/>
    <property type="match status" value="1"/>
</dbReference>
<gene>
    <name evidence="8" type="ORF">VHUM_03473</name>
</gene>
<dbReference type="OrthoDB" id="2139957at2759"/>
<keyword evidence="2" id="KW-0276">Fatty acid metabolism</keyword>
<evidence type="ECO:0000313" key="8">
    <source>
        <dbReference type="EMBL" id="TXT07303.1"/>
    </source>
</evidence>
<dbReference type="CDD" id="cd06558">
    <property type="entry name" value="crotonase-like"/>
    <property type="match status" value="1"/>
</dbReference>
<dbReference type="AlphaFoldDB" id="A0A7D8Z1F3"/>
<dbReference type="Gene3D" id="3.90.226.10">
    <property type="entry name" value="2-enoyl-CoA Hydratase, Chain A, domain 1"/>
    <property type="match status" value="1"/>
</dbReference>
<dbReference type="GO" id="GO:0005739">
    <property type="term" value="C:mitochondrion"/>
    <property type="evidence" value="ECO:0007669"/>
    <property type="project" value="UniProtKB-SubCell"/>
</dbReference>
<evidence type="ECO:0000256" key="3">
    <source>
        <dbReference type="ARBA" id="ARBA00022946"/>
    </source>
</evidence>
<evidence type="ECO:0000256" key="1">
    <source>
        <dbReference type="ARBA" id="ARBA00004173"/>
    </source>
</evidence>
<dbReference type="Pfam" id="PF00378">
    <property type="entry name" value="ECH_1"/>
    <property type="match status" value="1"/>
</dbReference>
<evidence type="ECO:0000313" key="9">
    <source>
        <dbReference type="Proteomes" id="UP000473826"/>
    </source>
</evidence>
<evidence type="ECO:0000256" key="7">
    <source>
        <dbReference type="ARBA" id="ARBA00040545"/>
    </source>
</evidence>
<accession>A0A7D8Z1F3</accession>
<dbReference type="InterPro" id="IPR029045">
    <property type="entry name" value="ClpP/crotonase-like_dom_sf"/>
</dbReference>
<dbReference type="PANTHER" id="PTHR43602:SF1">
    <property type="entry name" value="ENOYL-COA HYDRATASE DOMAIN-CONTAINING PROTEIN 3, MITOCHONDRIAL"/>
    <property type="match status" value="1"/>
</dbReference>
<dbReference type="InterPro" id="IPR014748">
    <property type="entry name" value="Enoyl-CoA_hydra_C"/>
</dbReference>
<dbReference type="Gene3D" id="1.10.12.10">
    <property type="entry name" value="Lyase 2-enoyl-coa Hydratase, Chain A, domain 2"/>
    <property type="match status" value="1"/>
</dbReference>
<dbReference type="Proteomes" id="UP000473826">
    <property type="component" value="Unassembled WGS sequence"/>
</dbReference>
<evidence type="ECO:0000256" key="2">
    <source>
        <dbReference type="ARBA" id="ARBA00022832"/>
    </source>
</evidence>